<dbReference type="Gramene" id="Manes.04G022800.1.v8.1">
    <property type="protein sequence ID" value="Manes.04G022800.1.v8.1.CDS"/>
    <property type="gene ID" value="Manes.04G022800.v8.1"/>
</dbReference>
<sequence>MASIEKSKNEEEQKKKKKKNKEGAVTSKSPIKKTLTKSPKQEGEKEKKKKKKQQHSKTSNGTISEPPEVLIIPSSSCDSQESQDDDREEIAKRIEPSNRSNKSSKPVKTNKRKEKAEADNEDGEDGTMCRFPMARIKRIMKSEDPGLQLSQDVVFLVNKATEKFIEQFCEEAYGCSVRDRKNYLAYKHLSTAVSEQRRFDFLSDFVPEKLKAVDALAQRNLVENREG</sequence>
<dbReference type="Gene3D" id="1.10.20.10">
    <property type="entry name" value="Histone, subunit A"/>
    <property type="match status" value="1"/>
</dbReference>
<evidence type="ECO:0000256" key="2">
    <source>
        <dbReference type="ARBA" id="ARBA00023242"/>
    </source>
</evidence>
<evidence type="ECO:0000256" key="3">
    <source>
        <dbReference type="SAM" id="MobiDB-lite"/>
    </source>
</evidence>
<feature type="region of interest" description="Disordered" evidence="3">
    <location>
        <begin position="1"/>
        <end position="126"/>
    </location>
</feature>
<dbReference type="GO" id="GO:0006355">
    <property type="term" value="P:regulation of DNA-templated transcription"/>
    <property type="evidence" value="ECO:0000318"/>
    <property type="project" value="GO_Central"/>
</dbReference>
<dbReference type="OMA" id="CNQKRYK"/>
<reference evidence="6" key="1">
    <citation type="journal article" date="2016" name="Nat. Biotechnol.">
        <title>Sequencing wild and cultivated cassava and related species reveals extensive interspecific hybridization and genetic diversity.</title>
        <authorList>
            <person name="Bredeson J.V."/>
            <person name="Lyons J.B."/>
            <person name="Prochnik S.E."/>
            <person name="Wu G.A."/>
            <person name="Ha C.M."/>
            <person name="Edsinger-Gonzales E."/>
            <person name="Grimwood J."/>
            <person name="Schmutz J."/>
            <person name="Rabbi I.Y."/>
            <person name="Egesi C."/>
            <person name="Nauluvula P."/>
            <person name="Lebot V."/>
            <person name="Ndunguru J."/>
            <person name="Mkamilo G."/>
            <person name="Bart R.S."/>
            <person name="Setter T.L."/>
            <person name="Gleadow R.M."/>
            <person name="Kulakow P."/>
            <person name="Ferguson M.E."/>
            <person name="Rounsley S."/>
            <person name="Rokhsar D.S."/>
        </authorList>
    </citation>
    <scope>NUCLEOTIDE SEQUENCE [LARGE SCALE GENOMIC DNA]</scope>
    <source>
        <strain evidence="6">cv. AM560-2</strain>
    </source>
</reference>
<organism evidence="5 6">
    <name type="scientific">Manihot esculenta</name>
    <name type="common">Cassava</name>
    <name type="synonym">Jatropha manihot</name>
    <dbReference type="NCBI Taxonomy" id="3983"/>
    <lineage>
        <taxon>Eukaryota</taxon>
        <taxon>Viridiplantae</taxon>
        <taxon>Streptophyta</taxon>
        <taxon>Embryophyta</taxon>
        <taxon>Tracheophyta</taxon>
        <taxon>Spermatophyta</taxon>
        <taxon>Magnoliopsida</taxon>
        <taxon>eudicotyledons</taxon>
        <taxon>Gunneridae</taxon>
        <taxon>Pentapetalae</taxon>
        <taxon>rosids</taxon>
        <taxon>fabids</taxon>
        <taxon>Malpighiales</taxon>
        <taxon>Euphorbiaceae</taxon>
        <taxon>Crotonoideae</taxon>
        <taxon>Manihoteae</taxon>
        <taxon>Manihot</taxon>
    </lineage>
</organism>
<dbReference type="STRING" id="3983.A0A2C9VZ11"/>
<name>A0A2C9VZ11_MANES</name>
<dbReference type="InterPro" id="IPR050568">
    <property type="entry name" value="Transcr_DNA_Rep_Reg"/>
</dbReference>
<keyword evidence="2" id="KW-0539">Nucleus</keyword>
<dbReference type="AlphaFoldDB" id="A0A2C9VZ11"/>
<accession>A0A2C9VZ11</accession>
<dbReference type="EMBL" id="CM004390">
    <property type="protein sequence ID" value="OAY51644.1"/>
    <property type="molecule type" value="Genomic_DNA"/>
</dbReference>
<feature type="domain" description="Transcription factor CBF/NF-Y/archaeal histone" evidence="4">
    <location>
        <begin position="130"/>
        <end position="193"/>
    </location>
</feature>
<protein>
    <recommendedName>
        <fullName evidence="4">Transcription factor CBF/NF-Y/archaeal histone domain-containing protein</fullName>
    </recommendedName>
</protein>
<keyword evidence="6" id="KW-1185">Reference proteome</keyword>
<dbReference type="SMR" id="A0A2C9VZ11"/>
<dbReference type="OrthoDB" id="636685at2759"/>
<evidence type="ECO:0000313" key="5">
    <source>
        <dbReference type="EMBL" id="OAY51644.1"/>
    </source>
</evidence>
<dbReference type="GO" id="GO:0046982">
    <property type="term" value="F:protein heterodimerization activity"/>
    <property type="evidence" value="ECO:0007669"/>
    <property type="project" value="InterPro"/>
</dbReference>
<evidence type="ECO:0000259" key="4">
    <source>
        <dbReference type="Pfam" id="PF00808"/>
    </source>
</evidence>
<evidence type="ECO:0000256" key="1">
    <source>
        <dbReference type="ARBA" id="ARBA00004123"/>
    </source>
</evidence>
<dbReference type="GO" id="GO:0000976">
    <property type="term" value="F:transcription cis-regulatory region binding"/>
    <property type="evidence" value="ECO:0000318"/>
    <property type="project" value="GO_Central"/>
</dbReference>
<comment type="subcellular location">
    <subcellularLocation>
        <location evidence="1">Nucleus</location>
    </subcellularLocation>
</comment>
<dbReference type="Proteomes" id="UP000091857">
    <property type="component" value="Chromosome 4"/>
</dbReference>
<feature type="compositionally biased region" description="Polar residues" evidence="3">
    <location>
        <begin position="97"/>
        <end position="107"/>
    </location>
</feature>
<dbReference type="GO" id="GO:0005634">
    <property type="term" value="C:nucleus"/>
    <property type="evidence" value="ECO:0000318"/>
    <property type="project" value="GO_Central"/>
</dbReference>
<dbReference type="Pfam" id="PF00808">
    <property type="entry name" value="CBFD_NFYB_HMF"/>
    <property type="match status" value="1"/>
</dbReference>
<dbReference type="InterPro" id="IPR003958">
    <property type="entry name" value="CBFA_NFYB_domain"/>
</dbReference>
<dbReference type="PANTHER" id="PTHR10252:SF93">
    <property type="entry name" value="DNA POLYMERASE II SUBUNIT B3-1"/>
    <property type="match status" value="1"/>
</dbReference>
<dbReference type="SUPFAM" id="SSF47113">
    <property type="entry name" value="Histone-fold"/>
    <property type="match status" value="1"/>
</dbReference>
<dbReference type="FunFam" id="1.10.20.10:FF:000109">
    <property type="entry name" value="Nuclear factor Y subunit C10"/>
    <property type="match status" value="1"/>
</dbReference>
<evidence type="ECO:0000313" key="6">
    <source>
        <dbReference type="Proteomes" id="UP000091857"/>
    </source>
</evidence>
<feature type="compositionally biased region" description="Basic and acidic residues" evidence="3">
    <location>
        <begin position="1"/>
        <end position="14"/>
    </location>
</feature>
<gene>
    <name evidence="5" type="ORF">MANES_04G022800v8</name>
</gene>
<comment type="caution">
    <text evidence="5">The sequence shown here is derived from an EMBL/GenBank/DDBJ whole genome shotgun (WGS) entry which is preliminary data.</text>
</comment>
<dbReference type="PANTHER" id="PTHR10252">
    <property type="entry name" value="HISTONE-LIKE TRANSCRIPTION FACTOR CCAAT-RELATED"/>
    <property type="match status" value="1"/>
</dbReference>
<proteinExistence type="predicted"/>
<dbReference type="InterPro" id="IPR009072">
    <property type="entry name" value="Histone-fold"/>
</dbReference>